<accession>A0A0A3XZ30</accession>
<comment type="caution">
    <text evidence="1">The sequence shown here is derived from an EMBL/GenBank/DDBJ whole genome shotgun (WGS) entry which is preliminary data.</text>
</comment>
<proteinExistence type="predicted"/>
<dbReference type="RefSeq" id="WP_041955174.1">
    <property type="nucleotide sequence ID" value="NZ_CP081350.1"/>
</dbReference>
<name>A0A0A3XZ30_BRAJP</name>
<dbReference type="Proteomes" id="UP000030377">
    <property type="component" value="Unassembled WGS sequence"/>
</dbReference>
<reference evidence="1 2" key="1">
    <citation type="submission" date="2014-09" db="EMBL/GenBank/DDBJ databases">
        <title>Draft genome of Bradyrhizobium japonicum Is-34.</title>
        <authorList>
            <person name="Tsurumaru H."/>
            <person name="Yamakawa T."/>
            <person name="Hashimoto S."/>
            <person name="Okizaki K."/>
            <person name="Kanesaki Y."/>
            <person name="Yoshikawa H."/>
            <person name="Yajima S."/>
        </authorList>
    </citation>
    <scope>NUCLEOTIDE SEQUENCE [LARGE SCALE GENOMIC DNA]</scope>
    <source>
        <strain evidence="1 2">Is-34</strain>
    </source>
</reference>
<protein>
    <submittedName>
        <fullName evidence="1">Uncharacterized protein</fullName>
    </submittedName>
</protein>
<gene>
    <name evidence="1" type="ORF">MA20_11030</name>
</gene>
<sequence length="67" mass="7513">MQAIVYQYELAAELEKRSGVTGLKLIRVKGYSPSWQLGGIRQKPLEESAEAALGEEVRKLQTEFDMA</sequence>
<organism evidence="1 2">
    <name type="scientific">Bradyrhizobium japonicum</name>
    <dbReference type="NCBI Taxonomy" id="375"/>
    <lineage>
        <taxon>Bacteria</taxon>
        <taxon>Pseudomonadati</taxon>
        <taxon>Pseudomonadota</taxon>
        <taxon>Alphaproteobacteria</taxon>
        <taxon>Hyphomicrobiales</taxon>
        <taxon>Nitrobacteraceae</taxon>
        <taxon>Bradyrhizobium</taxon>
    </lineage>
</organism>
<evidence type="ECO:0000313" key="2">
    <source>
        <dbReference type="Proteomes" id="UP000030377"/>
    </source>
</evidence>
<dbReference type="EMBL" id="JRPN01000009">
    <property type="protein sequence ID" value="KGT79712.1"/>
    <property type="molecule type" value="Genomic_DNA"/>
</dbReference>
<evidence type="ECO:0000313" key="1">
    <source>
        <dbReference type="EMBL" id="KGT79712.1"/>
    </source>
</evidence>
<dbReference type="AlphaFoldDB" id="A0A0A3XZ30"/>